<reference evidence="2" key="1">
    <citation type="journal article" date="2014" name="Front. Microbiol.">
        <title>High frequency of phylogenetically diverse reductive dehalogenase-homologous genes in deep subseafloor sedimentary metagenomes.</title>
        <authorList>
            <person name="Kawai M."/>
            <person name="Futagami T."/>
            <person name="Toyoda A."/>
            <person name="Takaki Y."/>
            <person name="Nishi S."/>
            <person name="Hori S."/>
            <person name="Arai W."/>
            <person name="Tsubouchi T."/>
            <person name="Morono Y."/>
            <person name="Uchiyama I."/>
            <person name="Ito T."/>
            <person name="Fujiyama A."/>
            <person name="Inagaki F."/>
            <person name="Takami H."/>
        </authorList>
    </citation>
    <scope>NUCLEOTIDE SEQUENCE</scope>
    <source>
        <strain evidence="2">Expedition CK06-06</strain>
    </source>
</reference>
<feature type="transmembrane region" description="Helical" evidence="1">
    <location>
        <begin position="66"/>
        <end position="87"/>
    </location>
</feature>
<keyword evidence="1" id="KW-0472">Membrane</keyword>
<proteinExistence type="predicted"/>
<dbReference type="Gene3D" id="1.20.120.1760">
    <property type="match status" value="1"/>
</dbReference>
<organism evidence="2">
    <name type="scientific">marine sediment metagenome</name>
    <dbReference type="NCBI Taxonomy" id="412755"/>
    <lineage>
        <taxon>unclassified sequences</taxon>
        <taxon>metagenomes</taxon>
        <taxon>ecological metagenomes</taxon>
    </lineage>
</organism>
<sequence length="103" mass="11602">LLYYYAGRDAREESLLVFAALAGSMLVSYIRARGEILGLPMREGLFTRAERVVVIGLGCMIDQVRIALWILAVLANLTALQRFYLVWRKTRQEASKGEPVDTP</sequence>
<name>X0WW12_9ZZZZ</name>
<dbReference type="InterPro" id="IPR043130">
    <property type="entry name" value="CDP-OH_PTrfase_TM_dom"/>
</dbReference>
<keyword evidence="1" id="KW-1133">Transmembrane helix</keyword>
<accession>X0WW12</accession>
<keyword evidence="1" id="KW-0812">Transmembrane</keyword>
<gene>
    <name evidence="2" type="ORF">S01H1_52545</name>
</gene>
<evidence type="ECO:0000256" key="1">
    <source>
        <dbReference type="SAM" id="Phobius"/>
    </source>
</evidence>
<dbReference type="EMBL" id="BARS01033968">
    <property type="protein sequence ID" value="GAG16941.1"/>
    <property type="molecule type" value="Genomic_DNA"/>
</dbReference>
<comment type="caution">
    <text evidence="2">The sequence shown here is derived from an EMBL/GenBank/DDBJ whole genome shotgun (WGS) entry which is preliminary data.</text>
</comment>
<evidence type="ECO:0008006" key="3">
    <source>
        <dbReference type="Google" id="ProtNLM"/>
    </source>
</evidence>
<feature type="non-terminal residue" evidence="2">
    <location>
        <position position="1"/>
    </location>
</feature>
<protein>
    <recommendedName>
        <fullName evidence="3">CDP-alcohol phosphatidyltransferase family protein</fullName>
    </recommendedName>
</protein>
<feature type="transmembrane region" description="Helical" evidence="1">
    <location>
        <begin position="15"/>
        <end position="32"/>
    </location>
</feature>
<dbReference type="AlphaFoldDB" id="X0WW12"/>
<evidence type="ECO:0000313" key="2">
    <source>
        <dbReference type="EMBL" id="GAG16941.1"/>
    </source>
</evidence>